<feature type="non-terminal residue" evidence="2">
    <location>
        <position position="458"/>
    </location>
</feature>
<accession>A0ABN8MPS3</accession>
<feature type="compositionally biased region" description="Basic and acidic residues" evidence="1">
    <location>
        <begin position="269"/>
        <end position="288"/>
    </location>
</feature>
<keyword evidence="3" id="KW-1185">Reference proteome</keyword>
<evidence type="ECO:0008006" key="4">
    <source>
        <dbReference type="Google" id="ProtNLM"/>
    </source>
</evidence>
<reference evidence="2 3" key="1">
    <citation type="submission" date="2022-05" db="EMBL/GenBank/DDBJ databases">
        <authorList>
            <consortium name="Genoscope - CEA"/>
            <person name="William W."/>
        </authorList>
    </citation>
    <scope>NUCLEOTIDE SEQUENCE [LARGE SCALE GENOMIC DNA]</scope>
</reference>
<evidence type="ECO:0000313" key="3">
    <source>
        <dbReference type="Proteomes" id="UP001159405"/>
    </source>
</evidence>
<dbReference type="PANTHER" id="PTHR47331:SF1">
    <property type="entry name" value="GAG-LIKE PROTEIN"/>
    <property type="match status" value="1"/>
</dbReference>
<feature type="region of interest" description="Disordered" evidence="1">
    <location>
        <begin position="269"/>
        <end position="324"/>
    </location>
</feature>
<evidence type="ECO:0000313" key="2">
    <source>
        <dbReference type="EMBL" id="CAH3033145.1"/>
    </source>
</evidence>
<evidence type="ECO:0000256" key="1">
    <source>
        <dbReference type="SAM" id="MobiDB-lite"/>
    </source>
</evidence>
<proteinExistence type="predicted"/>
<feature type="compositionally biased region" description="Polar residues" evidence="1">
    <location>
        <begin position="368"/>
        <end position="383"/>
    </location>
</feature>
<name>A0ABN8MPS3_9CNID</name>
<comment type="caution">
    <text evidence="2">The sequence shown here is derived from an EMBL/GenBank/DDBJ whole genome shotgun (WGS) entry which is preliminary data.</text>
</comment>
<feature type="non-terminal residue" evidence="2">
    <location>
        <position position="1"/>
    </location>
</feature>
<dbReference type="PANTHER" id="PTHR47331">
    <property type="entry name" value="PHD-TYPE DOMAIN-CONTAINING PROTEIN"/>
    <property type="match status" value="1"/>
</dbReference>
<sequence>TVIVIWCNHSKRRIGTVRLFAIVFRCYVMDPIEEQDGTRSNSLDFANIALATNMHGLPDFIRSIQLHMKEIVSSATDEENVDVFEMNLTSFRISVEEFKTGFAALLNDLGSEKDLDVAIDWYINQIGKFNDFLDKPVRWISTAKETIEHSLETRSQVGSLYSTSRRSKASSRYSGRSITTSRAKEKSKAAELIGRVGMLEKRKELELRVEKSLFEEQLAVARVREAVFAEIDSGICDANLTGRQELPPKDSFVQKRDIATDPVFSREALRRLDGTSNRPDRFSKDRGKSFGKSKTSRNHNGISHHASSHATDVSADQQSGSRNPGFPMKKSICFACYNPGHRSKGCAQRRTCKSCSRRHPTGLDDDSFSLNQEASKQVNSTPPQRKENVSNAHAEVDEALCNAVGTEGSVTAVPVVPASLKSAEVLTYAMLDTGSTGSFLLDDITATSGVKGVNTQLM</sequence>
<dbReference type="EMBL" id="CALNXK010000002">
    <property type="protein sequence ID" value="CAH3033145.1"/>
    <property type="molecule type" value="Genomic_DNA"/>
</dbReference>
<feature type="region of interest" description="Disordered" evidence="1">
    <location>
        <begin position="363"/>
        <end position="391"/>
    </location>
</feature>
<dbReference type="Proteomes" id="UP001159405">
    <property type="component" value="Unassembled WGS sequence"/>
</dbReference>
<gene>
    <name evidence="2" type="ORF">PLOB_00016393</name>
</gene>
<protein>
    <recommendedName>
        <fullName evidence="4">CCHC-type domain-containing protein</fullName>
    </recommendedName>
</protein>
<organism evidence="2 3">
    <name type="scientific">Porites lobata</name>
    <dbReference type="NCBI Taxonomy" id="104759"/>
    <lineage>
        <taxon>Eukaryota</taxon>
        <taxon>Metazoa</taxon>
        <taxon>Cnidaria</taxon>
        <taxon>Anthozoa</taxon>
        <taxon>Hexacorallia</taxon>
        <taxon>Scleractinia</taxon>
        <taxon>Fungiina</taxon>
        <taxon>Poritidae</taxon>
        <taxon>Porites</taxon>
    </lineage>
</organism>
<feature type="compositionally biased region" description="Polar residues" evidence="1">
    <location>
        <begin position="308"/>
        <end position="322"/>
    </location>
</feature>